<name>A0AAD5SMQ5_9FUNG</name>
<feature type="region of interest" description="Disordered" evidence="1">
    <location>
        <begin position="27"/>
        <end position="89"/>
    </location>
</feature>
<organism evidence="2 3">
    <name type="scientific">Physocladia obscura</name>
    <dbReference type="NCBI Taxonomy" id="109957"/>
    <lineage>
        <taxon>Eukaryota</taxon>
        <taxon>Fungi</taxon>
        <taxon>Fungi incertae sedis</taxon>
        <taxon>Chytridiomycota</taxon>
        <taxon>Chytridiomycota incertae sedis</taxon>
        <taxon>Chytridiomycetes</taxon>
        <taxon>Chytridiales</taxon>
        <taxon>Chytriomycetaceae</taxon>
        <taxon>Physocladia</taxon>
    </lineage>
</organism>
<accession>A0AAD5SMQ5</accession>
<evidence type="ECO:0000313" key="2">
    <source>
        <dbReference type="EMBL" id="KAJ3085407.1"/>
    </source>
</evidence>
<dbReference type="AlphaFoldDB" id="A0AAD5SMQ5"/>
<dbReference type="Proteomes" id="UP001211907">
    <property type="component" value="Unassembled WGS sequence"/>
</dbReference>
<keyword evidence="3" id="KW-1185">Reference proteome</keyword>
<evidence type="ECO:0000256" key="1">
    <source>
        <dbReference type="SAM" id="MobiDB-lite"/>
    </source>
</evidence>
<feature type="non-terminal residue" evidence="2">
    <location>
        <position position="1"/>
    </location>
</feature>
<sequence length="120" mass="14259">RCQQGQYNRHQSNMLNKETYSIKECYETGDVDNESDGTYSEYSDSEYKESDSESDSDCESYESDSDYESYESDYEGSESDSEYLELESSKNRRVKDMELTLKPNQKRSRVQPFKWYNKNM</sequence>
<comment type="caution">
    <text evidence="2">The sequence shown here is derived from an EMBL/GenBank/DDBJ whole genome shotgun (WGS) entry which is preliminary data.</text>
</comment>
<evidence type="ECO:0000313" key="3">
    <source>
        <dbReference type="Proteomes" id="UP001211907"/>
    </source>
</evidence>
<protein>
    <submittedName>
        <fullName evidence="2">Uncharacterized protein</fullName>
    </submittedName>
</protein>
<gene>
    <name evidence="2" type="ORF">HK100_009057</name>
</gene>
<dbReference type="EMBL" id="JADGJH010004547">
    <property type="protein sequence ID" value="KAJ3085407.1"/>
    <property type="molecule type" value="Genomic_DNA"/>
</dbReference>
<proteinExistence type="predicted"/>
<reference evidence="2" key="1">
    <citation type="submission" date="2020-05" db="EMBL/GenBank/DDBJ databases">
        <title>Phylogenomic resolution of chytrid fungi.</title>
        <authorList>
            <person name="Stajich J.E."/>
            <person name="Amses K."/>
            <person name="Simmons R."/>
            <person name="Seto K."/>
            <person name="Myers J."/>
            <person name="Bonds A."/>
            <person name="Quandt C.A."/>
            <person name="Barry K."/>
            <person name="Liu P."/>
            <person name="Grigoriev I."/>
            <person name="Longcore J.E."/>
            <person name="James T.Y."/>
        </authorList>
    </citation>
    <scope>NUCLEOTIDE SEQUENCE</scope>
    <source>
        <strain evidence="2">JEL0513</strain>
    </source>
</reference>
<feature type="compositionally biased region" description="Acidic residues" evidence="1">
    <location>
        <begin position="52"/>
        <end position="85"/>
    </location>
</feature>